<organism evidence="3 4">
    <name type="scientific">Megaselia scalaris</name>
    <name type="common">Humpbacked fly</name>
    <name type="synonym">Phora scalaris</name>
    <dbReference type="NCBI Taxonomy" id="36166"/>
    <lineage>
        <taxon>Eukaryota</taxon>
        <taxon>Metazoa</taxon>
        <taxon>Ecdysozoa</taxon>
        <taxon>Arthropoda</taxon>
        <taxon>Hexapoda</taxon>
        <taxon>Insecta</taxon>
        <taxon>Pterygota</taxon>
        <taxon>Neoptera</taxon>
        <taxon>Endopterygota</taxon>
        <taxon>Diptera</taxon>
        <taxon>Brachycera</taxon>
        <taxon>Muscomorpha</taxon>
        <taxon>Platypezoidea</taxon>
        <taxon>Phoridae</taxon>
        <taxon>Megaseliini</taxon>
        <taxon>Megaselia</taxon>
    </lineage>
</organism>
<dbReference type="STRING" id="36166.T1H3U5"/>
<reference evidence="3" key="2">
    <citation type="submission" date="2015-06" db="UniProtKB">
        <authorList>
            <consortium name="EnsemblMetazoa"/>
        </authorList>
    </citation>
    <scope>IDENTIFICATION</scope>
</reference>
<dbReference type="EnsemblMetazoa" id="MESCA010934-RA">
    <property type="protein sequence ID" value="MESCA010934-PA"/>
    <property type="gene ID" value="MESCA010934"/>
</dbReference>
<dbReference type="EMBL" id="CAQQ02092376">
    <property type="status" value="NOT_ANNOTATED_CDS"/>
    <property type="molecule type" value="Genomic_DNA"/>
</dbReference>
<reference evidence="4" key="1">
    <citation type="submission" date="2013-02" db="EMBL/GenBank/DDBJ databases">
        <authorList>
            <person name="Hughes D."/>
        </authorList>
    </citation>
    <scope>NUCLEOTIDE SEQUENCE</scope>
    <source>
        <strain>Durham</strain>
        <strain evidence="4">NC isolate 2 -- Noor lab</strain>
    </source>
</reference>
<protein>
    <submittedName>
        <fullName evidence="3">Uncharacterized protein</fullName>
    </submittedName>
</protein>
<dbReference type="GO" id="GO:0005829">
    <property type="term" value="C:cytosol"/>
    <property type="evidence" value="ECO:0007669"/>
    <property type="project" value="TreeGrafter"/>
</dbReference>
<dbReference type="Proteomes" id="UP000015102">
    <property type="component" value="Unassembled WGS sequence"/>
</dbReference>
<evidence type="ECO:0000313" key="3">
    <source>
        <dbReference type="EnsemblMetazoa" id="MESCA010934-PA"/>
    </source>
</evidence>
<sequence>GLPSVEEKIVEDTELLKILYSYLENEPPLNPLLSSFFSKTISMLLTKTPDKDWFLYQKTCLQLLEYLKSRENFIDLIIRHFCTPVIPDLIMQMLRELQGAPLKKNLYELY</sequence>
<name>T1H3U5_MEGSC</name>
<evidence type="ECO:0000256" key="1">
    <source>
        <dbReference type="ARBA" id="ARBA00006180"/>
    </source>
</evidence>
<dbReference type="GO" id="GO:0019903">
    <property type="term" value="F:protein phosphatase binding"/>
    <property type="evidence" value="ECO:0007669"/>
    <property type="project" value="InterPro"/>
</dbReference>
<dbReference type="GO" id="GO:0005634">
    <property type="term" value="C:nucleus"/>
    <property type="evidence" value="ECO:0007669"/>
    <property type="project" value="TreeGrafter"/>
</dbReference>
<dbReference type="EMBL" id="CAQQ02092377">
    <property type="status" value="NOT_ANNOTATED_CDS"/>
    <property type="molecule type" value="Genomic_DNA"/>
</dbReference>
<dbReference type="InterPro" id="IPR007587">
    <property type="entry name" value="SAPS"/>
</dbReference>
<dbReference type="PANTHER" id="PTHR12634">
    <property type="entry name" value="SIT4 YEAST -ASSOCIATING PROTEIN-RELATED"/>
    <property type="match status" value="1"/>
</dbReference>
<keyword evidence="2" id="KW-0131">Cell cycle</keyword>
<proteinExistence type="inferred from homology"/>
<dbReference type="GO" id="GO:0019888">
    <property type="term" value="F:protein phosphatase regulator activity"/>
    <property type="evidence" value="ECO:0007669"/>
    <property type="project" value="TreeGrafter"/>
</dbReference>
<accession>T1H3U5</accession>
<dbReference type="AlphaFoldDB" id="T1H3U5"/>
<dbReference type="HOGENOM" id="CLU_2177359_0_0_1"/>
<comment type="similarity">
    <text evidence="1">Belongs to the SAPS family.</text>
</comment>
<evidence type="ECO:0000313" key="4">
    <source>
        <dbReference type="Proteomes" id="UP000015102"/>
    </source>
</evidence>
<dbReference type="PANTHER" id="PTHR12634:SF8">
    <property type="entry name" value="FIERY MOUNTAIN, ISOFORM D"/>
    <property type="match status" value="1"/>
</dbReference>
<evidence type="ECO:0000256" key="2">
    <source>
        <dbReference type="ARBA" id="ARBA00023306"/>
    </source>
</evidence>
<keyword evidence="4" id="KW-1185">Reference proteome</keyword>